<dbReference type="Proteomes" id="UP000007264">
    <property type="component" value="Unassembled WGS sequence"/>
</dbReference>
<dbReference type="EMBL" id="AGSI01000004">
    <property type="protein sequence ID" value="EIE25452.1"/>
    <property type="molecule type" value="Genomic_DNA"/>
</dbReference>
<dbReference type="RefSeq" id="XP_005649996.1">
    <property type="nucleotide sequence ID" value="XM_005649939.1"/>
</dbReference>
<comment type="caution">
    <text evidence="5">The sequence shown here is derived from an EMBL/GenBank/DDBJ whole genome shotgun (WGS) entry which is preliminary data.</text>
</comment>
<organism evidence="5 6">
    <name type="scientific">Coccomyxa subellipsoidea (strain C-169)</name>
    <name type="common">Green microalga</name>
    <dbReference type="NCBI Taxonomy" id="574566"/>
    <lineage>
        <taxon>Eukaryota</taxon>
        <taxon>Viridiplantae</taxon>
        <taxon>Chlorophyta</taxon>
        <taxon>core chlorophytes</taxon>
        <taxon>Trebouxiophyceae</taxon>
        <taxon>Trebouxiophyceae incertae sedis</taxon>
        <taxon>Coccomyxaceae</taxon>
        <taxon>Coccomyxa</taxon>
        <taxon>Coccomyxa subellipsoidea</taxon>
    </lineage>
</organism>
<keyword evidence="6" id="KW-1185">Reference proteome</keyword>
<evidence type="ECO:0000256" key="3">
    <source>
        <dbReference type="SAM" id="Phobius"/>
    </source>
</evidence>
<evidence type="ECO:0000256" key="2">
    <source>
        <dbReference type="SAM" id="MobiDB-lite"/>
    </source>
</evidence>
<reference evidence="5 6" key="1">
    <citation type="journal article" date="2012" name="Genome Biol.">
        <title>The genome of the polar eukaryotic microalga coccomyxa subellipsoidea reveals traits of cold adaptation.</title>
        <authorList>
            <person name="Blanc G."/>
            <person name="Agarkova I."/>
            <person name="Grimwood J."/>
            <person name="Kuo A."/>
            <person name="Brueggeman A."/>
            <person name="Dunigan D."/>
            <person name="Gurnon J."/>
            <person name="Ladunga I."/>
            <person name="Lindquist E."/>
            <person name="Lucas S."/>
            <person name="Pangilinan J."/>
            <person name="Proschold T."/>
            <person name="Salamov A."/>
            <person name="Schmutz J."/>
            <person name="Weeks D."/>
            <person name="Yamada T."/>
            <person name="Claverie J.M."/>
            <person name="Grigoriev I."/>
            <person name="Van Etten J."/>
            <person name="Lomsadze A."/>
            <person name="Borodovsky M."/>
        </authorList>
    </citation>
    <scope>NUCLEOTIDE SEQUENCE [LARGE SCALE GENOMIC DNA]</scope>
    <source>
        <strain evidence="5 6">C-169</strain>
    </source>
</reference>
<keyword evidence="3" id="KW-0812">Transmembrane</keyword>
<feature type="region of interest" description="Disordered" evidence="2">
    <location>
        <begin position="371"/>
        <end position="440"/>
    </location>
</feature>
<name>I0Z483_COCSC</name>
<keyword evidence="4" id="KW-0732">Signal</keyword>
<dbReference type="KEGG" id="csl:COCSUDRAFT_40691"/>
<feature type="coiled-coil region" evidence="1">
    <location>
        <begin position="87"/>
        <end position="117"/>
    </location>
</feature>
<feature type="transmembrane region" description="Helical" evidence="3">
    <location>
        <begin position="58"/>
        <end position="83"/>
    </location>
</feature>
<keyword evidence="1" id="KW-0175">Coiled coil</keyword>
<protein>
    <submittedName>
        <fullName evidence="5">Uncharacterized protein</fullName>
    </submittedName>
</protein>
<feature type="region of interest" description="Disordered" evidence="2">
    <location>
        <begin position="308"/>
        <end position="334"/>
    </location>
</feature>
<dbReference type="GeneID" id="17043454"/>
<evidence type="ECO:0000256" key="1">
    <source>
        <dbReference type="SAM" id="Coils"/>
    </source>
</evidence>
<feature type="region of interest" description="Disordered" evidence="2">
    <location>
        <begin position="227"/>
        <end position="253"/>
    </location>
</feature>
<keyword evidence="3" id="KW-1133">Transmembrane helix</keyword>
<dbReference type="OrthoDB" id="515148at2759"/>
<sequence>MGWCLLCVSCLPIAWHGTARFSWDPRKVKDVTYNARVAVSPEAPVQQAPIRITVLGSWWAALLLVCTTMMVLASSFTAFILYVRPLLKRAELAALACETAAQELEKASVEMDKAAEVINTDMPTTLNAVERASIEFEELGRNLNMLSGPIRRAAVPALAVRTMGSSTGDGMRRIAQDVTSLTQALTPAMEGWKRRIGRIATNFEAANKDTIQPQQQDGQQASLAPLCTSEASKASSPGKARERTGDVSSPHSVWTSFPDAVEAGKARLGAANGAGTAEAAAAREEMVSAASGMMAEASRLASDIVSAEATTASAQGKGSGRGEKESEGGASDAELLRRREAAQAVFKALFKAQEAAAAAAQASGELESALQLAEEHAWSETLPDGNGKGDKSDDNDGMGYSMEGRQDEQADRGTTKIRRGGGKSVEAGESKAKSRSGYRW</sequence>
<evidence type="ECO:0000313" key="5">
    <source>
        <dbReference type="EMBL" id="EIE25452.1"/>
    </source>
</evidence>
<proteinExistence type="predicted"/>
<evidence type="ECO:0000256" key="4">
    <source>
        <dbReference type="SAM" id="SignalP"/>
    </source>
</evidence>
<accession>I0Z483</accession>
<keyword evidence="3" id="KW-0472">Membrane</keyword>
<dbReference type="AlphaFoldDB" id="I0Z483"/>
<feature type="signal peptide" evidence="4">
    <location>
        <begin position="1"/>
        <end position="19"/>
    </location>
</feature>
<feature type="compositionally biased region" description="Basic and acidic residues" evidence="2">
    <location>
        <begin position="404"/>
        <end position="414"/>
    </location>
</feature>
<gene>
    <name evidence="5" type="ORF">COCSUDRAFT_40691</name>
</gene>
<evidence type="ECO:0000313" key="6">
    <source>
        <dbReference type="Proteomes" id="UP000007264"/>
    </source>
</evidence>
<feature type="chain" id="PRO_5003636738" evidence="4">
    <location>
        <begin position="20"/>
        <end position="440"/>
    </location>
</feature>